<dbReference type="AlphaFoldDB" id="A0A6J5UNI6"/>
<protein>
    <submittedName>
        <fullName evidence="2">Uncharacterized protein</fullName>
    </submittedName>
</protein>
<reference evidence="2 3" key="1">
    <citation type="submission" date="2020-05" db="EMBL/GenBank/DDBJ databases">
        <authorList>
            <person name="Campoy J."/>
            <person name="Schneeberger K."/>
            <person name="Spophaly S."/>
        </authorList>
    </citation>
    <scope>NUCLEOTIDE SEQUENCE [LARGE SCALE GENOMIC DNA]</scope>
    <source>
        <strain evidence="2">PruArmRojPasFocal</strain>
    </source>
</reference>
<sequence length="266" mass="30567">MGLAVLRFGNNFLDKYQSKHPSESPNPLLIIVVIMNMSQALKIVIPPPVFSLLTFIGTIIFVYVCIIAFSIMLSLLVIALFYVVCEFVWAPLYERRNRDPEAGDERLSFQPNREEWHDQATFYQAAVLHNLRVLEILDSIVEALEERRDQRHQRDREQLLEIKLPPPIAYGSHEIEMNCKDCVICMEDFETDQLCQQLLELGEAPTTLVAGQQSLVVRASFDVTQVRRWRSKHFVYAFFSRGGHLAVLECDAKGFNCGFARDLCLK</sequence>
<name>A0A6J5UNI6_PRUAR</name>
<keyword evidence="1" id="KW-0812">Transmembrane</keyword>
<organism evidence="2 3">
    <name type="scientific">Prunus armeniaca</name>
    <name type="common">Apricot</name>
    <name type="synonym">Armeniaca vulgaris</name>
    <dbReference type="NCBI Taxonomy" id="36596"/>
    <lineage>
        <taxon>Eukaryota</taxon>
        <taxon>Viridiplantae</taxon>
        <taxon>Streptophyta</taxon>
        <taxon>Embryophyta</taxon>
        <taxon>Tracheophyta</taxon>
        <taxon>Spermatophyta</taxon>
        <taxon>Magnoliopsida</taxon>
        <taxon>eudicotyledons</taxon>
        <taxon>Gunneridae</taxon>
        <taxon>Pentapetalae</taxon>
        <taxon>rosids</taxon>
        <taxon>fabids</taxon>
        <taxon>Rosales</taxon>
        <taxon>Rosaceae</taxon>
        <taxon>Amygdaloideae</taxon>
        <taxon>Amygdaleae</taxon>
        <taxon>Prunus</taxon>
    </lineage>
</organism>
<dbReference type="EMBL" id="CAEKDK010000004">
    <property type="protein sequence ID" value="CAB4277532.1"/>
    <property type="molecule type" value="Genomic_DNA"/>
</dbReference>
<keyword evidence="1" id="KW-1133">Transmembrane helix</keyword>
<keyword evidence="1" id="KW-0472">Membrane</keyword>
<accession>A0A6J5UNI6</accession>
<feature type="transmembrane region" description="Helical" evidence="1">
    <location>
        <begin position="52"/>
        <end position="84"/>
    </location>
</feature>
<dbReference type="Proteomes" id="UP000507222">
    <property type="component" value="Unassembled WGS sequence"/>
</dbReference>
<evidence type="ECO:0000313" key="2">
    <source>
        <dbReference type="EMBL" id="CAB4277532.1"/>
    </source>
</evidence>
<evidence type="ECO:0000256" key="1">
    <source>
        <dbReference type="SAM" id="Phobius"/>
    </source>
</evidence>
<proteinExistence type="predicted"/>
<gene>
    <name evidence="2" type="ORF">CURHAP_LOCUS27295</name>
</gene>
<evidence type="ECO:0000313" key="3">
    <source>
        <dbReference type="Proteomes" id="UP000507222"/>
    </source>
</evidence>